<organism evidence="2 3">
    <name type="scientific">Moniliophthora roreri</name>
    <name type="common">Frosty pod rot fungus</name>
    <name type="synonym">Monilia roreri</name>
    <dbReference type="NCBI Taxonomy" id="221103"/>
    <lineage>
        <taxon>Eukaryota</taxon>
        <taxon>Fungi</taxon>
        <taxon>Dikarya</taxon>
        <taxon>Basidiomycota</taxon>
        <taxon>Agaricomycotina</taxon>
        <taxon>Agaricomycetes</taxon>
        <taxon>Agaricomycetidae</taxon>
        <taxon>Agaricales</taxon>
        <taxon>Marasmiineae</taxon>
        <taxon>Marasmiaceae</taxon>
        <taxon>Moniliophthora</taxon>
    </lineage>
</organism>
<feature type="region of interest" description="Disordered" evidence="1">
    <location>
        <begin position="614"/>
        <end position="634"/>
    </location>
</feature>
<gene>
    <name evidence="2" type="ORF">WG66_1186</name>
</gene>
<comment type="caution">
    <text evidence="2">The sequence shown here is derived from an EMBL/GenBank/DDBJ whole genome shotgun (WGS) entry which is preliminary data.</text>
</comment>
<evidence type="ECO:0000313" key="2">
    <source>
        <dbReference type="EMBL" id="KTB46237.1"/>
    </source>
</evidence>
<dbReference type="EMBL" id="LATX01000440">
    <property type="protein sequence ID" value="KTB46237.1"/>
    <property type="molecule type" value="Genomic_DNA"/>
</dbReference>
<sequence length="634" mass="71013">MPEECELYCSKVTTQDAIRQAQKDTGLNEFHVKALYADHTDAEGTKMGPNSLQGQGYTIELDHYCTYQCGTKGHQQSLYPPQYQLPVSSKHVNSQQVSINPVSQLVLCGPDVISATSRALIIDFDNLVLHVAFLTHCSTQLYTIEQWCDCIMKNRKFHVGLAIAFKTHVLAFLTIDLVFQPQCFDEYLHAVVLELDHICHSNIKGSNRSKLVIVAFREFKASHGAGVYTSSDVFKDAGISPFLTFDEVFLNPSRLAHIILAYYTFVYKVCKEDGIIKLVCSAVHGTLLAPTETQHLRYAHYLSVYGKEFVYCTEWEAQLIEWYIETIGIPSGNWSQHDLNMALYDVFELSNVCQALMNDGAFLGHLVFGVEKWKELSGCMPRMDDVLTAWFQKQGVLNQPTHLDNNSYITLYVDTEGRHPRHLPTYAFRMKNVGQIWSLIPNFSKSCKEALETVTSDMVSKKWKLPSGIVFQLLGEVREASLFSTIVKKGTTNVAIGPLEYCGNAVWSRVGKLTVVSPCWEDPTLSSFALARQVQGYLQRKNKIDAPEKAKTAMSKSHQSKVSKSITIVLKGPQHLSSSSLALESFPLALLSVQPAKHRRLSADKHLALSGVEIEKENSGSTPSLAECKHRRST</sequence>
<evidence type="ECO:0000256" key="1">
    <source>
        <dbReference type="SAM" id="MobiDB-lite"/>
    </source>
</evidence>
<dbReference type="AlphaFoldDB" id="A0A0W0GCD9"/>
<name>A0A0W0GCD9_MONRR</name>
<dbReference type="Proteomes" id="UP000054988">
    <property type="component" value="Unassembled WGS sequence"/>
</dbReference>
<evidence type="ECO:0000313" key="3">
    <source>
        <dbReference type="Proteomes" id="UP000054988"/>
    </source>
</evidence>
<accession>A0A0W0GCD9</accession>
<protein>
    <submittedName>
        <fullName evidence="2">Uncharacterized protein</fullName>
    </submittedName>
</protein>
<reference evidence="2 3" key="1">
    <citation type="submission" date="2015-12" db="EMBL/GenBank/DDBJ databases">
        <title>Draft genome sequence of Moniliophthora roreri, the causal agent of frosty pod rot of cacao.</title>
        <authorList>
            <person name="Aime M.C."/>
            <person name="Diaz-Valderrama J.R."/>
            <person name="Kijpornyongpan T."/>
            <person name="Phillips-Mora W."/>
        </authorList>
    </citation>
    <scope>NUCLEOTIDE SEQUENCE [LARGE SCALE GENOMIC DNA]</scope>
    <source>
        <strain evidence="2 3">MCA 2952</strain>
    </source>
</reference>
<proteinExistence type="predicted"/>